<dbReference type="SUPFAM" id="SSF54695">
    <property type="entry name" value="POZ domain"/>
    <property type="match status" value="1"/>
</dbReference>
<dbReference type="OrthoDB" id="3184970at2759"/>
<dbReference type="AlphaFoldDB" id="A0A8H7D4T2"/>
<evidence type="ECO:0008006" key="3">
    <source>
        <dbReference type="Google" id="ProtNLM"/>
    </source>
</evidence>
<evidence type="ECO:0000313" key="2">
    <source>
        <dbReference type="Proteomes" id="UP000623467"/>
    </source>
</evidence>
<name>A0A8H7D4T2_9AGAR</name>
<proteinExistence type="predicted"/>
<dbReference type="EMBL" id="JACAZH010000009">
    <property type="protein sequence ID" value="KAF7358931.1"/>
    <property type="molecule type" value="Genomic_DNA"/>
</dbReference>
<keyword evidence="2" id="KW-1185">Reference proteome</keyword>
<dbReference type="Gene3D" id="3.30.710.10">
    <property type="entry name" value="Potassium Channel Kv1.1, Chain A"/>
    <property type="match status" value="1"/>
</dbReference>
<comment type="caution">
    <text evidence="1">The sequence shown here is derived from an EMBL/GenBank/DDBJ whole genome shotgun (WGS) entry which is preliminary data.</text>
</comment>
<gene>
    <name evidence="1" type="ORF">MSAN_01233500</name>
</gene>
<reference evidence="1" key="1">
    <citation type="submission" date="2020-05" db="EMBL/GenBank/DDBJ databases">
        <title>Mycena genomes resolve the evolution of fungal bioluminescence.</title>
        <authorList>
            <person name="Tsai I.J."/>
        </authorList>
    </citation>
    <scope>NUCLEOTIDE SEQUENCE</scope>
    <source>
        <strain evidence="1">160909Yilan</strain>
    </source>
</reference>
<dbReference type="Proteomes" id="UP000623467">
    <property type="component" value="Unassembled WGS sequence"/>
</dbReference>
<protein>
    <recommendedName>
        <fullName evidence="3">BTB domain-containing protein</fullName>
    </recommendedName>
</protein>
<dbReference type="InterPro" id="IPR011333">
    <property type="entry name" value="SKP1/BTB/POZ_sf"/>
</dbReference>
<accession>A0A8H7D4T2</accession>
<evidence type="ECO:0000313" key="1">
    <source>
        <dbReference type="EMBL" id="KAF7358931.1"/>
    </source>
</evidence>
<organism evidence="1 2">
    <name type="scientific">Mycena sanguinolenta</name>
    <dbReference type="NCBI Taxonomy" id="230812"/>
    <lineage>
        <taxon>Eukaryota</taxon>
        <taxon>Fungi</taxon>
        <taxon>Dikarya</taxon>
        <taxon>Basidiomycota</taxon>
        <taxon>Agaricomycotina</taxon>
        <taxon>Agaricomycetes</taxon>
        <taxon>Agaricomycetidae</taxon>
        <taxon>Agaricales</taxon>
        <taxon>Marasmiineae</taxon>
        <taxon>Mycenaceae</taxon>
        <taxon>Mycena</taxon>
    </lineage>
</organism>
<sequence length="270" mass="30501">MPQYSKLCELHLDNFFNKWSLTPVTVNPQDADVIFQSCDDILFGIHRPNLQTNTEGFPPPEISTKGEIVPLSESASTLELLFQFIYPRRHPALDKIAFADLAALAEAAEKYQVFSAMNICRIRMRDVLPDHAPEVLTYAAKHDYPFLISEASSYAFDMPLADVVSILPQYLILPWVKYVDGWTAILHDAIANIQLTHHNPSQYAQCSFWKAERPAIAQHFGHSLNSLRRLDLIFASSGTKLAPCCAKGKELWRADIEEAIQKIPPFISFV</sequence>